<dbReference type="PROSITE" id="PS00010">
    <property type="entry name" value="ASX_HYDROXYL"/>
    <property type="match status" value="2"/>
</dbReference>
<dbReference type="GO" id="GO:0005509">
    <property type="term" value="F:calcium ion binding"/>
    <property type="evidence" value="ECO:0007669"/>
    <property type="project" value="InterPro"/>
</dbReference>
<dbReference type="PROSITE" id="PS01186">
    <property type="entry name" value="EGF_2"/>
    <property type="match status" value="2"/>
</dbReference>
<dbReference type="Proteomes" id="UP001174909">
    <property type="component" value="Unassembled WGS sequence"/>
</dbReference>
<dbReference type="SMART" id="SM00179">
    <property type="entry name" value="EGF_CA"/>
    <property type="match status" value="3"/>
</dbReference>
<proteinExistence type="predicted"/>
<comment type="caution">
    <text evidence="5">Lacks conserved residue(s) required for the propagation of feature annotation.</text>
</comment>
<dbReference type="InterPro" id="IPR001881">
    <property type="entry name" value="EGF-like_Ca-bd_dom"/>
</dbReference>
<reference evidence="7" key="1">
    <citation type="submission" date="2023-03" db="EMBL/GenBank/DDBJ databases">
        <authorList>
            <person name="Steffen K."/>
            <person name="Cardenas P."/>
        </authorList>
    </citation>
    <scope>NUCLEOTIDE SEQUENCE</scope>
</reference>
<feature type="domain" description="EGF-like" evidence="6">
    <location>
        <begin position="83"/>
        <end position="123"/>
    </location>
</feature>
<dbReference type="FunFam" id="2.10.25.10:FF:000038">
    <property type="entry name" value="Fibrillin 2"/>
    <property type="match status" value="3"/>
</dbReference>
<comment type="caution">
    <text evidence="7">The sequence shown here is derived from an EMBL/GenBank/DDBJ whole genome shotgun (WGS) entry which is preliminary data.</text>
</comment>
<dbReference type="InterPro" id="IPR018097">
    <property type="entry name" value="EGF_Ca-bd_CS"/>
</dbReference>
<dbReference type="PROSITE" id="PS01187">
    <property type="entry name" value="EGF_CA"/>
    <property type="match status" value="1"/>
</dbReference>
<organism evidence="7 8">
    <name type="scientific">Geodia barretti</name>
    <name type="common">Barrett's horny sponge</name>
    <dbReference type="NCBI Taxonomy" id="519541"/>
    <lineage>
        <taxon>Eukaryota</taxon>
        <taxon>Metazoa</taxon>
        <taxon>Porifera</taxon>
        <taxon>Demospongiae</taxon>
        <taxon>Heteroscleromorpha</taxon>
        <taxon>Tetractinellida</taxon>
        <taxon>Astrophorina</taxon>
        <taxon>Geodiidae</taxon>
        <taxon>Geodia</taxon>
    </lineage>
</organism>
<dbReference type="Gene3D" id="2.10.25.10">
    <property type="entry name" value="Laminin"/>
    <property type="match status" value="3"/>
</dbReference>
<evidence type="ECO:0000259" key="6">
    <source>
        <dbReference type="PROSITE" id="PS50026"/>
    </source>
</evidence>
<dbReference type="InterPro" id="IPR000742">
    <property type="entry name" value="EGF"/>
</dbReference>
<keyword evidence="3" id="KW-0677">Repeat</keyword>
<dbReference type="PANTHER" id="PTHR24039">
    <property type="entry name" value="FIBRILLIN-RELATED"/>
    <property type="match status" value="1"/>
</dbReference>
<evidence type="ECO:0000256" key="1">
    <source>
        <dbReference type="ARBA" id="ARBA00022536"/>
    </source>
</evidence>
<feature type="domain" description="EGF-like" evidence="6">
    <location>
        <begin position="39"/>
        <end position="82"/>
    </location>
</feature>
<dbReference type="SUPFAM" id="SSF57184">
    <property type="entry name" value="Growth factor receptor domain"/>
    <property type="match status" value="1"/>
</dbReference>
<keyword evidence="1 5" id="KW-0245">EGF-like domain</keyword>
<dbReference type="SMART" id="SM00181">
    <property type="entry name" value="EGF"/>
    <property type="match status" value="3"/>
</dbReference>
<dbReference type="CDD" id="cd00054">
    <property type="entry name" value="EGF_CA"/>
    <property type="match status" value="3"/>
</dbReference>
<evidence type="ECO:0000313" key="7">
    <source>
        <dbReference type="EMBL" id="CAI7992978.1"/>
    </source>
</evidence>
<dbReference type="PROSITE" id="PS50026">
    <property type="entry name" value="EGF_3"/>
    <property type="match status" value="3"/>
</dbReference>
<dbReference type="Pfam" id="PF12947">
    <property type="entry name" value="EGF_3"/>
    <property type="match status" value="3"/>
</dbReference>
<keyword evidence="8" id="KW-1185">Reference proteome</keyword>
<evidence type="ECO:0000256" key="4">
    <source>
        <dbReference type="ARBA" id="ARBA00023157"/>
    </source>
</evidence>
<accession>A0AA35QUS4</accession>
<feature type="non-terminal residue" evidence="7">
    <location>
        <position position="165"/>
    </location>
</feature>
<keyword evidence="2" id="KW-0732">Signal</keyword>
<evidence type="ECO:0000256" key="3">
    <source>
        <dbReference type="ARBA" id="ARBA00022737"/>
    </source>
</evidence>
<dbReference type="PANTHER" id="PTHR24039:SF58">
    <property type="entry name" value="EGF-LIKE DOMAIN-CONTAINING PROTEIN"/>
    <property type="match status" value="1"/>
</dbReference>
<protein>
    <submittedName>
        <fullName evidence="7">Fibrillin-2</fullName>
    </submittedName>
</protein>
<name>A0AA35QUS4_GEOBA</name>
<sequence length="165" mass="17608">PTIRISNRQNAQLHLDVDISKFPAIITHWHGSGKFFYADIDECAVGVHNCHRDATCSDIVGADGSFQCSCNTGYSGDGVNCINIDECATDMDNCAEQATCNDTEGSFTCTCNNGYTGNGTRCDDIDECATDMDNCAEHATCTDIEGSYSCNCDIGYTGDGTECIG</sequence>
<dbReference type="InterPro" id="IPR009030">
    <property type="entry name" value="Growth_fac_rcpt_cys_sf"/>
</dbReference>
<dbReference type="InterPro" id="IPR000152">
    <property type="entry name" value="EGF-type_Asp/Asn_hydroxyl_site"/>
</dbReference>
<gene>
    <name evidence="7" type="ORF">GBAR_LOCUS1166</name>
</gene>
<evidence type="ECO:0000256" key="2">
    <source>
        <dbReference type="ARBA" id="ARBA00022729"/>
    </source>
</evidence>
<dbReference type="InterPro" id="IPR024731">
    <property type="entry name" value="NELL2-like_EGF"/>
</dbReference>
<evidence type="ECO:0000256" key="5">
    <source>
        <dbReference type="PROSITE-ProRule" id="PRU00076"/>
    </source>
</evidence>
<keyword evidence="4" id="KW-1015">Disulfide bond</keyword>
<dbReference type="EMBL" id="CASHTH010000171">
    <property type="protein sequence ID" value="CAI7992978.1"/>
    <property type="molecule type" value="Genomic_DNA"/>
</dbReference>
<dbReference type="AlphaFoldDB" id="A0AA35QUS4"/>
<evidence type="ECO:0000313" key="8">
    <source>
        <dbReference type="Proteomes" id="UP001174909"/>
    </source>
</evidence>
<feature type="domain" description="EGF-like" evidence="6">
    <location>
        <begin position="124"/>
        <end position="162"/>
    </location>
</feature>